<protein>
    <submittedName>
        <fullName evidence="2">Uncharacterized protein</fullName>
    </submittedName>
</protein>
<keyword evidence="1" id="KW-1133">Transmembrane helix</keyword>
<dbReference type="Proteomes" id="UP000429607">
    <property type="component" value="Unassembled WGS sequence"/>
</dbReference>
<organism evidence="2 3">
    <name type="scientific">Phytophthora rubi</name>
    <dbReference type="NCBI Taxonomy" id="129364"/>
    <lineage>
        <taxon>Eukaryota</taxon>
        <taxon>Sar</taxon>
        <taxon>Stramenopiles</taxon>
        <taxon>Oomycota</taxon>
        <taxon>Peronosporomycetes</taxon>
        <taxon>Peronosporales</taxon>
        <taxon>Peronosporaceae</taxon>
        <taxon>Phytophthora</taxon>
    </lineage>
</organism>
<name>A0A6A3KVB4_9STRA</name>
<feature type="transmembrane region" description="Helical" evidence="1">
    <location>
        <begin position="137"/>
        <end position="160"/>
    </location>
</feature>
<reference evidence="2 3" key="1">
    <citation type="submission" date="2018-09" db="EMBL/GenBank/DDBJ databases">
        <title>Genomic investigation of the strawberry pathogen Phytophthora fragariae indicates pathogenicity is determined by transcriptional variation in three key races.</title>
        <authorList>
            <person name="Adams T.M."/>
            <person name="Armitage A.D."/>
            <person name="Sobczyk M.K."/>
            <person name="Bates H.J."/>
            <person name="Dunwell J.M."/>
            <person name="Nellist C.F."/>
            <person name="Harrison R.J."/>
        </authorList>
    </citation>
    <scope>NUCLEOTIDE SEQUENCE [LARGE SCALE GENOMIC DNA]</scope>
    <source>
        <strain evidence="2 3">SCRP249</strain>
    </source>
</reference>
<keyword evidence="1" id="KW-0472">Membrane</keyword>
<keyword evidence="1" id="KW-0812">Transmembrane</keyword>
<feature type="transmembrane region" description="Helical" evidence="1">
    <location>
        <begin position="52"/>
        <end position="70"/>
    </location>
</feature>
<evidence type="ECO:0000256" key="1">
    <source>
        <dbReference type="SAM" id="Phobius"/>
    </source>
</evidence>
<sequence>MYEGKDVSEERPRPKSRAAKTASVGLAPINGSIVQEKTLILEALQLLFQCEYLVLVECVECLVPLVFAIYKSILRLLPNAIYYPVGVGNWGTSAVENTLIYAALEAASLLLLHYFLQRKFAFSPLYQLPFVLETQMYIIQACLFLEFVILLQFELAHLGVDFTFRFEWLRDNY</sequence>
<comment type="caution">
    <text evidence="2">The sequence shown here is derived from an EMBL/GenBank/DDBJ whole genome shotgun (WGS) entry which is preliminary data.</text>
</comment>
<feature type="transmembrane region" description="Helical" evidence="1">
    <location>
        <begin position="98"/>
        <end position="116"/>
    </location>
</feature>
<accession>A0A6A3KVB4</accession>
<proteinExistence type="predicted"/>
<dbReference type="EMBL" id="QXFV01001303">
    <property type="protein sequence ID" value="KAE9009295.1"/>
    <property type="molecule type" value="Genomic_DNA"/>
</dbReference>
<evidence type="ECO:0000313" key="3">
    <source>
        <dbReference type="Proteomes" id="UP000429607"/>
    </source>
</evidence>
<gene>
    <name evidence="2" type="ORF">PR001_g16478</name>
</gene>
<evidence type="ECO:0000313" key="2">
    <source>
        <dbReference type="EMBL" id="KAE9009295.1"/>
    </source>
</evidence>
<dbReference type="AlphaFoldDB" id="A0A6A3KVB4"/>